<organism evidence="2 3">
    <name type="scientific">Phocaeicola vulgatus</name>
    <name type="common">Bacteroides vulgatus</name>
    <dbReference type="NCBI Taxonomy" id="821"/>
    <lineage>
        <taxon>Bacteria</taxon>
        <taxon>Pseudomonadati</taxon>
        <taxon>Bacteroidota</taxon>
        <taxon>Bacteroidia</taxon>
        <taxon>Bacteroidales</taxon>
        <taxon>Bacteroidaceae</taxon>
        <taxon>Phocaeicola</taxon>
    </lineage>
</organism>
<accession>A0A415DI84</accession>
<reference evidence="2 3" key="1">
    <citation type="submission" date="2018-08" db="EMBL/GenBank/DDBJ databases">
        <title>A genome reference for cultivated species of the human gut microbiota.</title>
        <authorList>
            <person name="Zou Y."/>
            <person name="Xue W."/>
            <person name="Luo G."/>
        </authorList>
    </citation>
    <scope>NUCLEOTIDE SEQUENCE [LARGE SCALE GENOMIC DNA]</scope>
    <source>
        <strain evidence="2 3">AM09-18</strain>
    </source>
</reference>
<protein>
    <submittedName>
        <fullName evidence="2">Uncharacterized protein</fullName>
    </submittedName>
</protein>
<evidence type="ECO:0000313" key="3">
    <source>
        <dbReference type="Proteomes" id="UP000283958"/>
    </source>
</evidence>
<dbReference type="AlphaFoldDB" id="A0A415DI84"/>
<dbReference type="Proteomes" id="UP000283958">
    <property type="component" value="Unassembled WGS sequence"/>
</dbReference>
<feature type="compositionally biased region" description="Basic and acidic residues" evidence="1">
    <location>
        <begin position="25"/>
        <end position="34"/>
    </location>
</feature>
<evidence type="ECO:0000256" key="1">
    <source>
        <dbReference type="SAM" id="MobiDB-lite"/>
    </source>
</evidence>
<sequence>MAVHTGSSKQGQWGQQGQTPISHTRTRDIIRWENHLSPAFPQDYVRPELLKKTHDREDNRKHRPHQAQTFHQIRGTGKCGTAREYITQLILPLISTRIRV</sequence>
<comment type="caution">
    <text evidence="2">The sequence shown here is derived from an EMBL/GenBank/DDBJ whole genome shotgun (WGS) entry which is preliminary data.</text>
</comment>
<feature type="region of interest" description="Disordered" evidence="1">
    <location>
        <begin position="1"/>
        <end position="77"/>
    </location>
</feature>
<name>A0A415DI84_PHOVU</name>
<proteinExistence type="predicted"/>
<evidence type="ECO:0000313" key="2">
    <source>
        <dbReference type="EMBL" id="RHJ76987.1"/>
    </source>
</evidence>
<dbReference type="EMBL" id="QRMN01000020">
    <property type="protein sequence ID" value="RHJ76987.1"/>
    <property type="molecule type" value="Genomic_DNA"/>
</dbReference>
<feature type="compositionally biased region" description="Basic and acidic residues" evidence="1">
    <location>
        <begin position="45"/>
        <end position="60"/>
    </location>
</feature>
<gene>
    <name evidence="2" type="ORF">DW105_10200</name>
</gene>